<keyword evidence="1" id="KW-0472">Membrane</keyword>
<accession>W6PSP3</accession>
<name>W6PSP3_PENRF</name>
<keyword evidence="4" id="KW-1185">Reference proteome</keyword>
<dbReference type="AlphaFoldDB" id="W6PSP3"/>
<reference evidence="3" key="1">
    <citation type="journal article" date="2014" name="Nat. Commun.">
        <title>Multiple recent horizontal transfers of a large genomic region in cheese making fungi.</title>
        <authorList>
            <person name="Cheeseman K."/>
            <person name="Ropars J."/>
            <person name="Renault P."/>
            <person name="Dupont J."/>
            <person name="Gouzy J."/>
            <person name="Branca A."/>
            <person name="Abraham A.L."/>
            <person name="Ceppi M."/>
            <person name="Conseiller E."/>
            <person name="Debuchy R."/>
            <person name="Malagnac F."/>
            <person name="Goarin A."/>
            <person name="Silar P."/>
            <person name="Lacoste S."/>
            <person name="Sallet E."/>
            <person name="Bensimon A."/>
            <person name="Giraud T."/>
            <person name="Brygoo Y."/>
        </authorList>
    </citation>
    <scope>NUCLEOTIDE SEQUENCE [LARGE SCALE GENOMIC DNA]</scope>
    <source>
        <strain evidence="3">FM164</strain>
    </source>
</reference>
<evidence type="ECO:0000313" key="4">
    <source>
        <dbReference type="Proteomes" id="UP000030686"/>
    </source>
</evidence>
<evidence type="ECO:0000313" key="3">
    <source>
        <dbReference type="EMBL" id="CDM27233.1"/>
    </source>
</evidence>
<dbReference type="Proteomes" id="UP000030686">
    <property type="component" value="Unassembled WGS sequence"/>
</dbReference>
<keyword evidence="1" id="KW-1133">Transmembrane helix</keyword>
<organism evidence="3 4">
    <name type="scientific">Penicillium roqueforti (strain FM164)</name>
    <dbReference type="NCBI Taxonomy" id="1365484"/>
    <lineage>
        <taxon>Eukaryota</taxon>
        <taxon>Fungi</taxon>
        <taxon>Dikarya</taxon>
        <taxon>Ascomycota</taxon>
        <taxon>Pezizomycotina</taxon>
        <taxon>Eurotiomycetes</taxon>
        <taxon>Eurotiomycetidae</taxon>
        <taxon>Eurotiales</taxon>
        <taxon>Aspergillaceae</taxon>
        <taxon>Penicillium</taxon>
    </lineage>
</organism>
<evidence type="ECO:0000256" key="1">
    <source>
        <dbReference type="SAM" id="Phobius"/>
    </source>
</evidence>
<keyword evidence="2" id="KW-0732">Signal</keyword>
<evidence type="ECO:0000256" key="2">
    <source>
        <dbReference type="SAM" id="SignalP"/>
    </source>
</evidence>
<gene>
    <name evidence="3" type="ORF">PROQFM164_S01g001042</name>
</gene>
<feature type="transmembrane region" description="Helical" evidence="1">
    <location>
        <begin position="40"/>
        <end position="59"/>
    </location>
</feature>
<feature type="signal peptide" evidence="2">
    <location>
        <begin position="1"/>
        <end position="24"/>
    </location>
</feature>
<dbReference type="EMBL" id="HG792015">
    <property type="protein sequence ID" value="CDM27233.1"/>
    <property type="molecule type" value="Genomic_DNA"/>
</dbReference>
<keyword evidence="1" id="KW-0812">Transmembrane</keyword>
<sequence>MTIRMLWFILPISSLFYLPASVLSSRIREVIDVQINAGYLLSELLPVFYLLIIYLPIYLCQDLLSRTRMALAYSCAQGYKLSLPDAILLTSVEYLIGFSCELITRLDFCVRIEGSRANGTSRKKSRSHDVLTLYAKYYASLLSFLS</sequence>
<protein>
    <submittedName>
        <fullName evidence="3">Genomic scaffold, ProqFM164S01</fullName>
    </submittedName>
</protein>
<proteinExistence type="predicted"/>
<feature type="chain" id="PRO_5004879394" evidence="2">
    <location>
        <begin position="25"/>
        <end position="146"/>
    </location>
</feature>